<protein>
    <recommendedName>
        <fullName evidence="1">RNase H type-1 domain-containing protein</fullName>
    </recommendedName>
</protein>
<gene>
    <name evidence="2" type="ORF">EPUL_005009</name>
</gene>
<organism evidence="2 3">
    <name type="scientific">Erysiphe pulchra</name>
    <dbReference type="NCBI Taxonomy" id="225359"/>
    <lineage>
        <taxon>Eukaryota</taxon>
        <taxon>Fungi</taxon>
        <taxon>Dikarya</taxon>
        <taxon>Ascomycota</taxon>
        <taxon>Pezizomycotina</taxon>
        <taxon>Leotiomycetes</taxon>
        <taxon>Erysiphales</taxon>
        <taxon>Erysiphaceae</taxon>
        <taxon>Erysiphe</taxon>
    </lineage>
</organism>
<dbReference type="AlphaFoldDB" id="A0A2S4PLL3"/>
<feature type="non-terminal residue" evidence="2">
    <location>
        <position position="1"/>
    </location>
</feature>
<feature type="domain" description="RNase H type-1" evidence="1">
    <location>
        <begin position="1"/>
        <end position="52"/>
    </location>
</feature>
<comment type="caution">
    <text evidence="2">The sequence shown here is derived from an EMBL/GenBank/DDBJ whole genome shotgun (WGS) entry which is preliminary data.</text>
</comment>
<dbReference type="SUPFAM" id="SSF53098">
    <property type="entry name" value="Ribonuclease H-like"/>
    <property type="match status" value="1"/>
</dbReference>
<dbReference type="GO" id="GO:0003676">
    <property type="term" value="F:nucleic acid binding"/>
    <property type="evidence" value="ECO:0007669"/>
    <property type="project" value="InterPro"/>
</dbReference>
<name>A0A2S4PLL3_9PEZI</name>
<accession>A0A2S4PLL3</accession>
<dbReference type="EMBL" id="PEDP01002085">
    <property type="protein sequence ID" value="POS82932.1"/>
    <property type="molecule type" value="Genomic_DNA"/>
</dbReference>
<evidence type="ECO:0000313" key="3">
    <source>
        <dbReference type="Proteomes" id="UP000237438"/>
    </source>
</evidence>
<proteinExistence type="predicted"/>
<dbReference type="PROSITE" id="PS50879">
    <property type="entry name" value="RNASE_H_1"/>
    <property type="match status" value="1"/>
</dbReference>
<dbReference type="Pfam" id="PF00075">
    <property type="entry name" value="RNase_H"/>
    <property type="match status" value="1"/>
</dbReference>
<dbReference type="OrthoDB" id="3549410at2759"/>
<dbReference type="Proteomes" id="UP000237438">
    <property type="component" value="Unassembled WGS sequence"/>
</dbReference>
<evidence type="ECO:0000313" key="2">
    <source>
        <dbReference type="EMBL" id="POS82932.1"/>
    </source>
</evidence>
<keyword evidence="3" id="KW-1185">Reference proteome</keyword>
<evidence type="ECO:0000259" key="1">
    <source>
        <dbReference type="PROSITE" id="PS50879"/>
    </source>
</evidence>
<dbReference type="GO" id="GO:0004523">
    <property type="term" value="F:RNA-DNA hybrid ribonuclease activity"/>
    <property type="evidence" value="ECO:0007669"/>
    <property type="project" value="InterPro"/>
</dbReference>
<dbReference type="InterPro" id="IPR036397">
    <property type="entry name" value="RNaseH_sf"/>
</dbReference>
<sequence>EIQEIRDIQREWSRREKLSHVSTGHIYAEWVPSHTGIPGNEEADQLAKAGAQRALATSQEDAPSYAAVKAIAVSRKKQHIDTWPGLRQSVQLSLDYPGKSCTA</sequence>
<dbReference type="InterPro" id="IPR012337">
    <property type="entry name" value="RNaseH-like_sf"/>
</dbReference>
<dbReference type="InterPro" id="IPR002156">
    <property type="entry name" value="RNaseH_domain"/>
</dbReference>
<reference evidence="2 3" key="1">
    <citation type="submission" date="2017-10" db="EMBL/GenBank/DDBJ databases">
        <title>Development of genomic resources for the powdery mildew, Erysiphe pulchra.</title>
        <authorList>
            <person name="Wadl P.A."/>
            <person name="Mack B.M."/>
            <person name="Moore G."/>
            <person name="Beltz S.B."/>
        </authorList>
    </citation>
    <scope>NUCLEOTIDE SEQUENCE [LARGE SCALE GENOMIC DNA]</scope>
    <source>
        <strain evidence="2">Cflorida</strain>
    </source>
</reference>
<dbReference type="Gene3D" id="3.30.420.10">
    <property type="entry name" value="Ribonuclease H-like superfamily/Ribonuclease H"/>
    <property type="match status" value="1"/>
</dbReference>